<dbReference type="EMBL" id="JACGCM010002032">
    <property type="protein sequence ID" value="KAF6145717.1"/>
    <property type="molecule type" value="Genomic_DNA"/>
</dbReference>
<dbReference type="AlphaFoldDB" id="A0A7J7LT14"/>
<sequence>MRRSSLPFNSSILRPILWCKVALLKQEQGDKKHDHTFFVPVIFVCHSSNTSSIS</sequence>
<evidence type="ECO:0000313" key="1">
    <source>
        <dbReference type="EMBL" id="KAF6145717.1"/>
    </source>
</evidence>
<organism evidence="1 2">
    <name type="scientific">Kingdonia uniflora</name>
    <dbReference type="NCBI Taxonomy" id="39325"/>
    <lineage>
        <taxon>Eukaryota</taxon>
        <taxon>Viridiplantae</taxon>
        <taxon>Streptophyta</taxon>
        <taxon>Embryophyta</taxon>
        <taxon>Tracheophyta</taxon>
        <taxon>Spermatophyta</taxon>
        <taxon>Magnoliopsida</taxon>
        <taxon>Ranunculales</taxon>
        <taxon>Circaeasteraceae</taxon>
        <taxon>Kingdonia</taxon>
    </lineage>
</organism>
<proteinExistence type="predicted"/>
<comment type="caution">
    <text evidence="1">The sequence shown here is derived from an EMBL/GenBank/DDBJ whole genome shotgun (WGS) entry which is preliminary data.</text>
</comment>
<keyword evidence="2" id="KW-1185">Reference proteome</keyword>
<evidence type="ECO:0000313" key="2">
    <source>
        <dbReference type="Proteomes" id="UP000541444"/>
    </source>
</evidence>
<name>A0A7J7LT14_9MAGN</name>
<gene>
    <name evidence="1" type="ORF">GIB67_032444</name>
</gene>
<dbReference type="Proteomes" id="UP000541444">
    <property type="component" value="Unassembled WGS sequence"/>
</dbReference>
<accession>A0A7J7LT14</accession>
<reference evidence="1 2" key="1">
    <citation type="journal article" date="2020" name="IScience">
        <title>Genome Sequencing of the Endangered Kingdonia uniflora (Circaeasteraceae, Ranunculales) Reveals Potential Mechanisms of Evolutionary Specialization.</title>
        <authorList>
            <person name="Sun Y."/>
            <person name="Deng T."/>
            <person name="Zhang A."/>
            <person name="Moore M.J."/>
            <person name="Landis J.B."/>
            <person name="Lin N."/>
            <person name="Zhang H."/>
            <person name="Zhang X."/>
            <person name="Huang J."/>
            <person name="Zhang X."/>
            <person name="Sun H."/>
            <person name="Wang H."/>
        </authorList>
    </citation>
    <scope>NUCLEOTIDE SEQUENCE [LARGE SCALE GENOMIC DNA]</scope>
    <source>
        <strain evidence="1">TB1705</strain>
        <tissue evidence="1">Leaf</tissue>
    </source>
</reference>
<protein>
    <submittedName>
        <fullName evidence="1">Uncharacterized protein</fullName>
    </submittedName>
</protein>